<evidence type="ECO:0000313" key="1">
    <source>
        <dbReference type="EMBL" id="KAF2464649.1"/>
    </source>
</evidence>
<sequence length="373" mass="42980">MAPTTRLHFLPFELNSILSRQTRLASRPQYPLLFLSRPRCRTLHLYKAAHISRRDSTLGQHKILPFNLYHVPNLSESNHKITLITKPGGEELQKELSLEDALALVQPGQVLYQTDEIPKSLSQNWEKLREDELQNKFNRYAIYETGKRRFPIASKKVASIKFVHLAALKEIHCSLSSTPDYTTILLDRTYQFLNAGHPVEFCLRLRGSKVKKADRWLGYDFSAWYWMHQNFPHLRPDFILKGMPEGAYFKVSPWSDGNHLQWVMAMPTADELATGIRPNMDRRLGVLKKRVQDAMDSGKQSQLPASLRQKLIDAGIEAYSLQNGEPKGVTSPGKIIKSNAEGQKIQQVRGRWDQDRWLVPRTKDKSKENRRQG</sequence>
<organism evidence="1 2">
    <name type="scientific">Lindgomyces ingoldianus</name>
    <dbReference type="NCBI Taxonomy" id="673940"/>
    <lineage>
        <taxon>Eukaryota</taxon>
        <taxon>Fungi</taxon>
        <taxon>Dikarya</taxon>
        <taxon>Ascomycota</taxon>
        <taxon>Pezizomycotina</taxon>
        <taxon>Dothideomycetes</taxon>
        <taxon>Pleosporomycetidae</taxon>
        <taxon>Pleosporales</taxon>
        <taxon>Lindgomycetaceae</taxon>
        <taxon>Lindgomyces</taxon>
    </lineage>
</organism>
<accession>A0ACB6QCJ4</accession>
<dbReference type="EMBL" id="MU003535">
    <property type="protein sequence ID" value="KAF2464649.1"/>
    <property type="molecule type" value="Genomic_DNA"/>
</dbReference>
<evidence type="ECO:0000313" key="2">
    <source>
        <dbReference type="Proteomes" id="UP000799755"/>
    </source>
</evidence>
<keyword evidence="2" id="KW-1185">Reference proteome</keyword>
<gene>
    <name evidence="1" type="ORF">BDR25DRAFT_296627</name>
</gene>
<protein>
    <submittedName>
        <fullName evidence="1">Uncharacterized protein</fullName>
    </submittedName>
</protein>
<dbReference type="Proteomes" id="UP000799755">
    <property type="component" value="Unassembled WGS sequence"/>
</dbReference>
<proteinExistence type="predicted"/>
<name>A0ACB6QCJ4_9PLEO</name>
<reference evidence="1" key="1">
    <citation type="journal article" date="2020" name="Stud. Mycol.">
        <title>101 Dothideomycetes genomes: a test case for predicting lifestyles and emergence of pathogens.</title>
        <authorList>
            <person name="Haridas S."/>
            <person name="Albert R."/>
            <person name="Binder M."/>
            <person name="Bloem J."/>
            <person name="Labutti K."/>
            <person name="Salamov A."/>
            <person name="Andreopoulos B."/>
            <person name="Baker S."/>
            <person name="Barry K."/>
            <person name="Bills G."/>
            <person name="Bluhm B."/>
            <person name="Cannon C."/>
            <person name="Castanera R."/>
            <person name="Culley D."/>
            <person name="Daum C."/>
            <person name="Ezra D."/>
            <person name="Gonzalez J."/>
            <person name="Henrissat B."/>
            <person name="Kuo A."/>
            <person name="Liang C."/>
            <person name="Lipzen A."/>
            <person name="Lutzoni F."/>
            <person name="Magnuson J."/>
            <person name="Mondo S."/>
            <person name="Nolan M."/>
            <person name="Ohm R."/>
            <person name="Pangilinan J."/>
            <person name="Park H.-J."/>
            <person name="Ramirez L."/>
            <person name="Alfaro M."/>
            <person name="Sun H."/>
            <person name="Tritt A."/>
            <person name="Yoshinaga Y."/>
            <person name="Zwiers L.-H."/>
            <person name="Turgeon B."/>
            <person name="Goodwin S."/>
            <person name="Spatafora J."/>
            <person name="Crous P."/>
            <person name="Grigoriev I."/>
        </authorList>
    </citation>
    <scope>NUCLEOTIDE SEQUENCE</scope>
    <source>
        <strain evidence="1">ATCC 200398</strain>
    </source>
</reference>
<comment type="caution">
    <text evidence="1">The sequence shown here is derived from an EMBL/GenBank/DDBJ whole genome shotgun (WGS) entry which is preliminary data.</text>
</comment>